<reference evidence="2" key="2">
    <citation type="submission" date="2020-09" db="EMBL/GenBank/DDBJ databases">
        <authorList>
            <person name="Sun Q."/>
            <person name="Zhou Y."/>
        </authorList>
    </citation>
    <scope>NUCLEOTIDE SEQUENCE</scope>
    <source>
        <strain evidence="2">CGMCC 1.12921</strain>
    </source>
</reference>
<dbReference type="InterPro" id="IPR019052">
    <property type="entry name" value="DUF2383"/>
</dbReference>
<dbReference type="Proteomes" id="UP000613582">
    <property type="component" value="Unassembled WGS sequence"/>
</dbReference>
<dbReference type="NCBIfam" id="TIGR02284">
    <property type="entry name" value="PA2169 family four-helix-bundle protein"/>
    <property type="match status" value="1"/>
</dbReference>
<reference evidence="2" key="1">
    <citation type="journal article" date="2014" name="Int. J. Syst. Evol. Microbiol.">
        <title>Complete genome sequence of Corynebacterium casei LMG S-19264T (=DSM 44701T), isolated from a smear-ripened cheese.</title>
        <authorList>
            <consortium name="US DOE Joint Genome Institute (JGI-PGF)"/>
            <person name="Walter F."/>
            <person name="Albersmeier A."/>
            <person name="Kalinowski J."/>
            <person name="Ruckert C."/>
        </authorList>
    </citation>
    <scope>NUCLEOTIDE SEQUENCE</scope>
    <source>
        <strain evidence="2">CGMCC 1.12921</strain>
    </source>
</reference>
<protein>
    <recommendedName>
        <fullName evidence="1">DUF2383 domain-containing protein</fullName>
    </recommendedName>
</protein>
<gene>
    <name evidence="2" type="ORF">GCM10011342_15130</name>
</gene>
<dbReference type="AlphaFoldDB" id="A0A8J2V5Y3"/>
<evidence type="ECO:0000313" key="2">
    <source>
        <dbReference type="EMBL" id="GGD07301.1"/>
    </source>
</evidence>
<organism evidence="2 3">
    <name type="scientific">Aquisalinus flavus</name>
    <dbReference type="NCBI Taxonomy" id="1526572"/>
    <lineage>
        <taxon>Bacteria</taxon>
        <taxon>Pseudomonadati</taxon>
        <taxon>Pseudomonadota</taxon>
        <taxon>Alphaproteobacteria</taxon>
        <taxon>Parvularculales</taxon>
        <taxon>Parvularculaceae</taxon>
        <taxon>Aquisalinus</taxon>
    </lineage>
</organism>
<dbReference type="EMBL" id="BMGH01000001">
    <property type="protein sequence ID" value="GGD07301.1"/>
    <property type="molecule type" value="Genomic_DNA"/>
</dbReference>
<dbReference type="RefSeq" id="WP_188159003.1">
    <property type="nucleotide sequence ID" value="NZ_BMGH01000001.1"/>
</dbReference>
<comment type="caution">
    <text evidence="2">The sequence shown here is derived from an EMBL/GenBank/DDBJ whole genome shotgun (WGS) entry which is preliminary data.</text>
</comment>
<feature type="domain" description="DUF2383" evidence="1">
    <location>
        <begin position="7"/>
        <end position="114"/>
    </location>
</feature>
<dbReference type="Pfam" id="PF09537">
    <property type="entry name" value="DUF2383"/>
    <property type="match status" value="1"/>
</dbReference>
<evidence type="ECO:0000259" key="1">
    <source>
        <dbReference type="Pfam" id="PF09537"/>
    </source>
</evidence>
<proteinExistence type="predicted"/>
<keyword evidence="3" id="KW-1185">Reference proteome</keyword>
<evidence type="ECO:0000313" key="3">
    <source>
        <dbReference type="Proteomes" id="UP000613582"/>
    </source>
</evidence>
<sequence length="149" mass="16785">MSTSEQTADKLNDVVSIMRDGVSFYNDAIEQVDDSSLNSVFRRYRDAKQTLVTDLSTAVSLRGQDPETDGTIVGTMREGYTKLKANLGDTGKSFVDELEEHEDHALHKVQDLLESDDTPTEAKAVLNRIYPEIKQLHDDMRDIKETYDA</sequence>
<dbReference type="InterPro" id="IPR012347">
    <property type="entry name" value="Ferritin-like"/>
</dbReference>
<accession>A0A8J2V5Y3</accession>
<dbReference type="Gene3D" id="1.20.1260.10">
    <property type="match status" value="1"/>
</dbReference>
<name>A0A8J2V5Y3_9PROT</name>
<dbReference type="InterPro" id="IPR011971">
    <property type="entry name" value="CHP02284"/>
</dbReference>